<dbReference type="Proteomes" id="UP001638806">
    <property type="component" value="Unassembled WGS sequence"/>
</dbReference>
<evidence type="ECO:0000313" key="2">
    <source>
        <dbReference type="Proteomes" id="UP001638806"/>
    </source>
</evidence>
<sequence>MYSNLVYSYWSRILVASARLPEAKLQLGQDGLGARLVNGLGVVLLAGVDDLAVVDGDGVARGALTNGPANALAKLGVGVGGEDLWSAIRIASAHGRLASKPAHSAGEGRSSGGEREGKLAHHIVISHAVGLAPRGHDEGVVEGDDDDLVDALLLEGVAVVEVRGQVGGLAGGREGAGDGDEDDFLVLELCVGGTHAQTRVSRAVDRTWRGEAPAAQLDHERRRGSGGNTTNPCWRQTFAGCRRP</sequence>
<gene>
    <name evidence="1" type="ORF">ACCO45_010489</name>
</gene>
<name>A0ACC4DHL6_PURLI</name>
<accession>A0ACC4DHL6</accession>
<keyword evidence="2" id="KW-1185">Reference proteome</keyword>
<reference evidence="1" key="1">
    <citation type="submission" date="2024-12" db="EMBL/GenBank/DDBJ databases">
        <title>Comparative genomics and development of molecular markers within Purpureocillium lilacinum and among Purpureocillium species.</title>
        <authorList>
            <person name="Yeh Z.-Y."/>
            <person name="Ni N.-T."/>
            <person name="Lo P.-H."/>
            <person name="Mushyakhwo K."/>
            <person name="Lin C.-F."/>
            <person name="Nai Y.-S."/>
        </authorList>
    </citation>
    <scope>NUCLEOTIDE SEQUENCE</scope>
    <source>
        <strain evidence="1">NCHU-NPUST-175</strain>
    </source>
</reference>
<evidence type="ECO:0000313" key="1">
    <source>
        <dbReference type="EMBL" id="KAL3954926.1"/>
    </source>
</evidence>
<organism evidence="1 2">
    <name type="scientific">Purpureocillium lilacinum</name>
    <name type="common">Paecilomyces lilacinus</name>
    <dbReference type="NCBI Taxonomy" id="33203"/>
    <lineage>
        <taxon>Eukaryota</taxon>
        <taxon>Fungi</taxon>
        <taxon>Dikarya</taxon>
        <taxon>Ascomycota</taxon>
        <taxon>Pezizomycotina</taxon>
        <taxon>Sordariomycetes</taxon>
        <taxon>Hypocreomycetidae</taxon>
        <taxon>Hypocreales</taxon>
        <taxon>Ophiocordycipitaceae</taxon>
        <taxon>Purpureocillium</taxon>
    </lineage>
</organism>
<comment type="caution">
    <text evidence="1">The sequence shown here is derived from an EMBL/GenBank/DDBJ whole genome shotgun (WGS) entry which is preliminary data.</text>
</comment>
<proteinExistence type="predicted"/>
<dbReference type="EMBL" id="JBGNUJ010000010">
    <property type="protein sequence ID" value="KAL3954926.1"/>
    <property type="molecule type" value="Genomic_DNA"/>
</dbReference>
<protein>
    <submittedName>
        <fullName evidence="1">Uncharacterized protein</fullName>
    </submittedName>
</protein>